<keyword evidence="3" id="KW-1185">Reference proteome</keyword>
<evidence type="ECO:0000256" key="1">
    <source>
        <dbReference type="SAM" id="Phobius"/>
    </source>
</evidence>
<feature type="transmembrane region" description="Helical" evidence="1">
    <location>
        <begin position="110"/>
        <end position="131"/>
    </location>
</feature>
<dbReference type="RefSeq" id="WP_146817013.1">
    <property type="nucleotide sequence ID" value="NZ_BJYA01000014.1"/>
</dbReference>
<accession>A0A511W5C7</accession>
<gene>
    <name evidence="2" type="ORF">AHA02nite_20820</name>
</gene>
<keyword evidence="1" id="KW-0472">Membrane</keyword>
<proteinExistence type="predicted"/>
<feature type="transmembrane region" description="Helical" evidence="1">
    <location>
        <begin position="30"/>
        <end position="48"/>
    </location>
</feature>
<organism evidence="2 3">
    <name type="scientific">Alkalibacillus haloalkaliphilus</name>
    <dbReference type="NCBI Taxonomy" id="94136"/>
    <lineage>
        <taxon>Bacteria</taxon>
        <taxon>Bacillati</taxon>
        <taxon>Bacillota</taxon>
        <taxon>Bacilli</taxon>
        <taxon>Bacillales</taxon>
        <taxon>Bacillaceae</taxon>
        <taxon>Alkalibacillus</taxon>
    </lineage>
</organism>
<sequence length="147" mass="17474">MSLWKLIVVLLSITILMAIPVESQIHAPVIYYLIIIPLSIIVLAFAVFERRIEKSRKKRWDRIRKWKRWQGISYYITIQFVWINMYMVFLAYVIYGLNPILWLAELSINIKIFLTLVFVLMSTLGGSVTYYDRGKKYGFKKLSEIMK</sequence>
<dbReference type="AlphaFoldDB" id="A0A511W5C7"/>
<evidence type="ECO:0000313" key="2">
    <source>
        <dbReference type="EMBL" id="GEN46306.1"/>
    </source>
</evidence>
<comment type="caution">
    <text evidence="2">The sequence shown here is derived from an EMBL/GenBank/DDBJ whole genome shotgun (WGS) entry which is preliminary data.</text>
</comment>
<evidence type="ECO:0000313" key="3">
    <source>
        <dbReference type="Proteomes" id="UP000321440"/>
    </source>
</evidence>
<protein>
    <submittedName>
        <fullName evidence="2">Uncharacterized protein</fullName>
    </submittedName>
</protein>
<feature type="transmembrane region" description="Helical" evidence="1">
    <location>
        <begin position="72"/>
        <end position="95"/>
    </location>
</feature>
<keyword evidence="1" id="KW-1133">Transmembrane helix</keyword>
<dbReference type="Proteomes" id="UP000321440">
    <property type="component" value="Unassembled WGS sequence"/>
</dbReference>
<dbReference type="EMBL" id="BJYA01000014">
    <property type="protein sequence ID" value="GEN46306.1"/>
    <property type="molecule type" value="Genomic_DNA"/>
</dbReference>
<reference evidence="2 3" key="1">
    <citation type="submission" date="2019-07" db="EMBL/GenBank/DDBJ databases">
        <title>Whole genome shotgun sequence of Alkalibacillus haloalkaliphilus NBRC 103110.</title>
        <authorList>
            <person name="Hosoyama A."/>
            <person name="Uohara A."/>
            <person name="Ohji S."/>
            <person name="Ichikawa N."/>
        </authorList>
    </citation>
    <scope>NUCLEOTIDE SEQUENCE [LARGE SCALE GENOMIC DNA]</scope>
    <source>
        <strain evidence="2 3">NBRC 103110</strain>
    </source>
</reference>
<dbReference type="OrthoDB" id="9852679at2"/>
<keyword evidence="1" id="KW-0812">Transmembrane</keyword>
<name>A0A511W5C7_9BACI</name>